<sequence length="265" mass="30667">MTQTLPTDDLPEHLRAVPPIIVSVMQTFQITRSFVAGIDDYHHSDKFTTEWYDFLDRYVIMMWNSRDICIGARIQLVKLNGVLTFAMQDPPNMDVIKAKVNDYLNTPDSTVPKSRELVDNLKQLDDDIEQWKVTVFDWIDKNVPKHDDGTAMYRMLMKALSDLKERLPPEDRTDMKSAWFSNSLKPTTVSTVQIQGAWLDVWFTAQLVTNEINTAPDTLTIKKLRRKIEQAFADYKPLDAACESYEGDLHKDLYHAYNEAIHRHG</sequence>
<accession>A0A8H7C264</accession>
<dbReference type="Proteomes" id="UP000629468">
    <property type="component" value="Unassembled WGS sequence"/>
</dbReference>
<evidence type="ECO:0000313" key="1">
    <source>
        <dbReference type="EMBL" id="KAF7761339.1"/>
    </source>
</evidence>
<reference evidence="1 2" key="1">
    <citation type="journal article" name="Sci. Rep.">
        <title>Telomere-to-telomere assembled and centromere annotated genomes of the two main subspecies of the button mushroom Agaricus bisporus reveal especially polymorphic chromosome ends.</title>
        <authorList>
            <person name="Sonnenberg A.S.M."/>
            <person name="Sedaghat-Telgerd N."/>
            <person name="Lavrijssen B."/>
            <person name="Ohm R.A."/>
            <person name="Hendrickx P.M."/>
            <person name="Scholtmeijer K."/>
            <person name="Baars J.J.P."/>
            <person name="van Peer A."/>
        </authorList>
    </citation>
    <scope>NUCLEOTIDE SEQUENCE [LARGE SCALE GENOMIC DNA]</scope>
    <source>
        <strain evidence="1 2">H119_p4</strain>
    </source>
</reference>
<evidence type="ECO:0000313" key="2">
    <source>
        <dbReference type="Proteomes" id="UP000629468"/>
    </source>
</evidence>
<gene>
    <name evidence="1" type="ORF">Agabi119p4_9331</name>
</gene>
<comment type="caution">
    <text evidence="1">The sequence shown here is derived from an EMBL/GenBank/DDBJ whole genome shotgun (WGS) entry which is preliminary data.</text>
</comment>
<name>A0A8H7C264_AGABI</name>
<protein>
    <submittedName>
        <fullName evidence="1">Uncharacterized protein</fullName>
    </submittedName>
</protein>
<proteinExistence type="predicted"/>
<dbReference type="EMBL" id="JABXXO010000013">
    <property type="protein sequence ID" value="KAF7761339.1"/>
    <property type="molecule type" value="Genomic_DNA"/>
</dbReference>
<dbReference type="AlphaFoldDB" id="A0A8H7C264"/>
<organism evidence="1 2">
    <name type="scientific">Agaricus bisporus var. burnettii</name>
    <dbReference type="NCBI Taxonomy" id="192524"/>
    <lineage>
        <taxon>Eukaryota</taxon>
        <taxon>Fungi</taxon>
        <taxon>Dikarya</taxon>
        <taxon>Basidiomycota</taxon>
        <taxon>Agaricomycotina</taxon>
        <taxon>Agaricomycetes</taxon>
        <taxon>Agaricomycetidae</taxon>
        <taxon>Agaricales</taxon>
        <taxon>Agaricineae</taxon>
        <taxon>Agaricaceae</taxon>
        <taxon>Agaricus</taxon>
    </lineage>
</organism>